<evidence type="ECO:0000313" key="4">
    <source>
        <dbReference type="Proteomes" id="UP001360560"/>
    </source>
</evidence>
<accession>A0AAV5QG23</accession>
<dbReference type="EMBL" id="BTFZ01000001">
    <property type="protein sequence ID" value="GMM33365.1"/>
    <property type="molecule type" value="Genomic_DNA"/>
</dbReference>
<name>A0AAV5QG23_9ASCO</name>
<evidence type="ECO:0000256" key="2">
    <source>
        <dbReference type="SAM" id="SignalP"/>
    </source>
</evidence>
<reference evidence="3 4" key="1">
    <citation type="journal article" date="2023" name="Elife">
        <title>Identification of key yeast species and microbe-microbe interactions impacting larval growth of Drosophila in the wild.</title>
        <authorList>
            <person name="Mure A."/>
            <person name="Sugiura Y."/>
            <person name="Maeda R."/>
            <person name="Honda K."/>
            <person name="Sakurai N."/>
            <person name="Takahashi Y."/>
            <person name="Watada M."/>
            <person name="Katoh T."/>
            <person name="Gotoh A."/>
            <person name="Gotoh Y."/>
            <person name="Taniguchi I."/>
            <person name="Nakamura K."/>
            <person name="Hayashi T."/>
            <person name="Katayama T."/>
            <person name="Uemura T."/>
            <person name="Hattori Y."/>
        </authorList>
    </citation>
    <scope>NUCLEOTIDE SEQUENCE [LARGE SCALE GENOMIC DNA]</scope>
    <source>
        <strain evidence="3 4">SC-9</strain>
    </source>
</reference>
<dbReference type="AlphaFoldDB" id="A0AAV5QG23"/>
<evidence type="ECO:0000256" key="1">
    <source>
        <dbReference type="SAM" id="MobiDB-lite"/>
    </source>
</evidence>
<keyword evidence="4" id="KW-1185">Reference proteome</keyword>
<sequence>MYWPHSIVVTISCMMVFTNAAPTMRNGDTYDPQRILEPPPPPSSLSNQSTLFAKRSAEPLGALSYSKFSALEEDVLKAEKEAAEVKKASGSAKTHKSKSSSSSTTSKISSEVGSSAGISKASGGAKSGSSSSTSSSSSAVKKYGPVAMDVSEVAIGAGVLGVAAAGYAADRTEASDELNDYGSSTNNNNSTAT</sequence>
<feature type="region of interest" description="Disordered" evidence="1">
    <location>
        <begin position="80"/>
        <end position="141"/>
    </location>
</feature>
<organism evidence="3 4">
    <name type="scientific">Saccharomycopsis crataegensis</name>
    <dbReference type="NCBI Taxonomy" id="43959"/>
    <lineage>
        <taxon>Eukaryota</taxon>
        <taxon>Fungi</taxon>
        <taxon>Dikarya</taxon>
        <taxon>Ascomycota</taxon>
        <taxon>Saccharomycotina</taxon>
        <taxon>Saccharomycetes</taxon>
        <taxon>Saccharomycopsidaceae</taxon>
        <taxon>Saccharomycopsis</taxon>
    </lineage>
</organism>
<evidence type="ECO:0000313" key="3">
    <source>
        <dbReference type="EMBL" id="GMM33365.1"/>
    </source>
</evidence>
<dbReference type="Proteomes" id="UP001360560">
    <property type="component" value="Unassembled WGS sequence"/>
</dbReference>
<feature type="chain" id="PRO_5043574008" evidence="2">
    <location>
        <begin position="21"/>
        <end position="193"/>
    </location>
</feature>
<comment type="caution">
    <text evidence="3">The sequence shown here is derived from an EMBL/GenBank/DDBJ whole genome shotgun (WGS) entry which is preliminary data.</text>
</comment>
<dbReference type="RefSeq" id="XP_064850365.1">
    <property type="nucleotide sequence ID" value="XM_064994293.1"/>
</dbReference>
<feature type="region of interest" description="Disordered" evidence="1">
    <location>
        <begin position="28"/>
        <end position="48"/>
    </location>
</feature>
<gene>
    <name evidence="3" type="ORF">DASC09_006900</name>
</gene>
<protein>
    <submittedName>
        <fullName evidence="3">Uncharacterized protein</fullName>
    </submittedName>
</protein>
<dbReference type="GeneID" id="90071344"/>
<proteinExistence type="predicted"/>
<feature type="compositionally biased region" description="Low complexity" evidence="1">
    <location>
        <begin position="99"/>
        <end position="141"/>
    </location>
</feature>
<keyword evidence="2" id="KW-0732">Signal</keyword>
<feature type="signal peptide" evidence="2">
    <location>
        <begin position="1"/>
        <end position="20"/>
    </location>
</feature>